<dbReference type="EMBL" id="CP002955">
    <property type="protein sequence ID" value="AEL24194.1"/>
    <property type="molecule type" value="Genomic_DNA"/>
</dbReference>
<dbReference type="HOGENOM" id="CLU_1452213_0_0_10"/>
<organism evidence="2 3">
    <name type="scientific">Cyclobacterium marinum (strain ATCC 25205 / DSM 745 / LMG 13164 / NCIMB 1802)</name>
    <name type="common">Flectobacillus marinus</name>
    <dbReference type="NCBI Taxonomy" id="880070"/>
    <lineage>
        <taxon>Bacteria</taxon>
        <taxon>Pseudomonadati</taxon>
        <taxon>Bacteroidota</taxon>
        <taxon>Cytophagia</taxon>
        <taxon>Cytophagales</taxon>
        <taxon>Cyclobacteriaceae</taxon>
        <taxon>Cyclobacterium</taxon>
    </lineage>
</organism>
<dbReference type="Proteomes" id="UP000001635">
    <property type="component" value="Chromosome"/>
</dbReference>
<feature type="signal peptide" evidence="1">
    <location>
        <begin position="1"/>
        <end position="24"/>
    </location>
</feature>
<name>G0IVJ8_CYCMS</name>
<gene>
    <name evidence="2" type="ordered locus">Cycma_0415</name>
</gene>
<evidence type="ECO:0000256" key="1">
    <source>
        <dbReference type="SAM" id="SignalP"/>
    </source>
</evidence>
<keyword evidence="1" id="KW-0732">Signal</keyword>
<evidence type="ECO:0000313" key="3">
    <source>
        <dbReference type="Proteomes" id="UP000001635"/>
    </source>
</evidence>
<accession>G0IVJ8</accession>
<reference evidence="3" key="1">
    <citation type="submission" date="2011-07" db="EMBL/GenBank/DDBJ databases">
        <title>The complete genome of Cyclobacterium marinum DSM 745.</title>
        <authorList>
            <person name="Lucas S."/>
            <person name="Han J."/>
            <person name="Lapidus A."/>
            <person name="Bruce D."/>
            <person name="Goodwin L."/>
            <person name="Pitluck S."/>
            <person name="Peters L."/>
            <person name="Kyrpides N."/>
            <person name="Mavromatis K."/>
            <person name="Ivanova N."/>
            <person name="Ovchinnikova G."/>
            <person name="Chertkov O."/>
            <person name="Detter J.C."/>
            <person name="Tapia R."/>
            <person name="Han C."/>
            <person name="Land M."/>
            <person name="Hauser L."/>
            <person name="Markowitz V."/>
            <person name="Cheng J.-F."/>
            <person name="Hugenholtz P."/>
            <person name="Woyke T."/>
            <person name="Wu D."/>
            <person name="Tindall B."/>
            <person name="Schuetze A."/>
            <person name="Brambilla E."/>
            <person name="Klenk H.-P."/>
            <person name="Eisen J.A."/>
        </authorList>
    </citation>
    <scope>NUCLEOTIDE SEQUENCE [LARGE SCALE GENOMIC DNA]</scope>
    <source>
        <strain evidence="3">ATCC 25205 / DSM 745 / LMG 13164 / NCIMB 1802</strain>
    </source>
</reference>
<proteinExistence type="predicted"/>
<dbReference type="AlphaFoldDB" id="G0IVJ8"/>
<evidence type="ECO:0008006" key="4">
    <source>
        <dbReference type="Google" id="ProtNLM"/>
    </source>
</evidence>
<dbReference type="KEGG" id="cmr:Cycma_0415"/>
<evidence type="ECO:0000313" key="2">
    <source>
        <dbReference type="EMBL" id="AEL24194.1"/>
    </source>
</evidence>
<keyword evidence="3" id="KW-1185">Reference proteome</keyword>
<protein>
    <recommendedName>
        <fullName evidence="4">Outer membrane protein beta-barrel domain-containing protein</fullName>
    </recommendedName>
</protein>
<sequence length="186" mass="20072">MIKIKILILLLLVGTVAVNEEVNAQTEKDGTFYTLAVDPTFGGNRVTNLTIPPVALYIERGIANFMSVGVAVGTDLRNPSYVDETWVTLGLTLRAVGYAFQAVEEFSGDDISVAGLEPYFGFTFGQYWPSIGHSYGSFVNHSKLGIVLGTRWYPGDKKNFGIMAEFASAGNTGWGSGINLGVTFGR</sequence>
<feature type="chain" id="PRO_5003401044" description="Outer membrane protein beta-barrel domain-containing protein" evidence="1">
    <location>
        <begin position="25"/>
        <end position="186"/>
    </location>
</feature>